<organism evidence="1 2">
    <name type="scientific">Penicillium roqueforti (strain FM164)</name>
    <dbReference type="NCBI Taxonomy" id="1365484"/>
    <lineage>
        <taxon>Eukaryota</taxon>
        <taxon>Fungi</taxon>
        <taxon>Dikarya</taxon>
        <taxon>Ascomycota</taxon>
        <taxon>Pezizomycotina</taxon>
        <taxon>Eurotiomycetes</taxon>
        <taxon>Eurotiomycetidae</taxon>
        <taxon>Eurotiales</taxon>
        <taxon>Aspergillaceae</taxon>
        <taxon>Penicillium</taxon>
    </lineage>
</organism>
<sequence>MVSDINLPHKLLTCGLYCFGQARFGSARYCGDIQPYIYRAPEVLLRTTWDEKVDIWNLAVLIKFFDPEGTLSLTSTRPVTNQAIQGHWKGAAPIPSTTLEQREEILQGEEQQLFPAFMRKML</sequence>
<keyword evidence="1" id="KW-0808">Transferase</keyword>
<keyword evidence="2" id="KW-1185">Reference proteome</keyword>
<dbReference type="InterPro" id="IPR011009">
    <property type="entry name" value="Kinase-like_dom_sf"/>
</dbReference>
<dbReference type="AlphaFoldDB" id="W6Q0X0"/>
<keyword evidence="1" id="KW-0418">Kinase</keyword>
<dbReference type="Proteomes" id="UP000030686">
    <property type="component" value="Unassembled WGS sequence"/>
</dbReference>
<evidence type="ECO:0000313" key="2">
    <source>
        <dbReference type="Proteomes" id="UP000030686"/>
    </source>
</evidence>
<accession>W6Q0X0</accession>
<name>W6Q0X0_PENRF</name>
<dbReference type="STRING" id="1365484.W6Q0X0"/>
<dbReference type="GO" id="GO:0016301">
    <property type="term" value="F:kinase activity"/>
    <property type="evidence" value="ECO:0007669"/>
    <property type="project" value="UniProtKB-KW"/>
</dbReference>
<evidence type="ECO:0000313" key="1">
    <source>
        <dbReference type="EMBL" id="CDM29616.1"/>
    </source>
</evidence>
<dbReference type="SUPFAM" id="SSF56112">
    <property type="entry name" value="Protein kinase-like (PK-like)"/>
    <property type="match status" value="1"/>
</dbReference>
<dbReference type="Gene3D" id="1.10.510.10">
    <property type="entry name" value="Transferase(Phosphotransferase) domain 1"/>
    <property type="match status" value="1"/>
</dbReference>
<protein>
    <submittedName>
        <fullName evidence="1">Protein kinase-like domain</fullName>
    </submittedName>
</protein>
<gene>
    <name evidence="1" type="ORF">PROQFM164_S01g003428</name>
</gene>
<dbReference type="OMA" id="FIQCKDE"/>
<proteinExistence type="predicted"/>
<dbReference type="EMBL" id="HG792015">
    <property type="protein sequence ID" value="CDM29616.1"/>
    <property type="molecule type" value="Genomic_DNA"/>
</dbReference>
<reference evidence="1" key="1">
    <citation type="journal article" date="2014" name="Nat. Commun.">
        <title>Multiple recent horizontal transfers of a large genomic region in cheese making fungi.</title>
        <authorList>
            <person name="Cheeseman K."/>
            <person name="Ropars J."/>
            <person name="Renault P."/>
            <person name="Dupont J."/>
            <person name="Gouzy J."/>
            <person name="Branca A."/>
            <person name="Abraham A.L."/>
            <person name="Ceppi M."/>
            <person name="Conseiller E."/>
            <person name="Debuchy R."/>
            <person name="Malagnac F."/>
            <person name="Goarin A."/>
            <person name="Silar P."/>
            <person name="Lacoste S."/>
            <person name="Sallet E."/>
            <person name="Bensimon A."/>
            <person name="Giraud T."/>
            <person name="Brygoo Y."/>
        </authorList>
    </citation>
    <scope>NUCLEOTIDE SEQUENCE [LARGE SCALE GENOMIC DNA]</scope>
    <source>
        <strain evidence="1">FM164</strain>
    </source>
</reference>
<dbReference type="OrthoDB" id="5979581at2759"/>